<organism evidence="1">
    <name type="scientific">Fagus sylvatica</name>
    <name type="common">Beechnut</name>
    <dbReference type="NCBI Taxonomy" id="28930"/>
    <lineage>
        <taxon>Eukaryota</taxon>
        <taxon>Viridiplantae</taxon>
        <taxon>Streptophyta</taxon>
        <taxon>Embryophyta</taxon>
        <taxon>Tracheophyta</taxon>
        <taxon>Spermatophyta</taxon>
        <taxon>Magnoliopsida</taxon>
        <taxon>eudicotyledons</taxon>
        <taxon>Gunneridae</taxon>
        <taxon>Pentapetalae</taxon>
        <taxon>rosids</taxon>
        <taxon>fabids</taxon>
        <taxon>Fagales</taxon>
        <taxon>Fagaceae</taxon>
        <taxon>Fagus</taxon>
    </lineage>
</organism>
<accession>A0A2N9F0X6</accession>
<gene>
    <name evidence="1" type="ORF">FSB_LOCUS12539</name>
</gene>
<dbReference type="EMBL" id="OIVN01000724">
    <property type="protein sequence ID" value="SPC84657.1"/>
    <property type="molecule type" value="Genomic_DNA"/>
</dbReference>
<sequence length="97" mass="10625">MGSGTGRAKTVPFKVNLKLKYLLQNLLSHSISLLCNAARSLSLHRRSISVTKPPVLPFSLPPLSATGYGMEGLRIAYFLLDLFSTDLFSALDSISWI</sequence>
<name>A0A2N9F0X6_FAGSY</name>
<evidence type="ECO:0000313" key="1">
    <source>
        <dbReference type="EMBL" id="SPC84657.1"/>
    </source>
</evidence>
<reference evidence="1" key="1">
    <citation type="submission" date="2018-02" db="EMBL/GenBank/DDBJ databases">
        <authorList>
            <person name="Cohen D.B."/>
            <person name="Kent A.D."/>
        </authorList>
    </citation>
    <scope>NUCLEOTIDE SEQUENCE</scope>
</reference>
<proteinExistence type="predicted"/>
<protein>
    <submittedName>
        <fullName evidence="1">Uncharacterized protein</fullName>
    </submittedName>
</protein>
<dbReference type="AlphaFoldDB" id="A0A2N9F0X6"/>